<gene>
    <name evidence="1" type="ORF">LCGC14_2022750</name>
</gene>
<comment type="caution">
    <text evidence="1">The sequence shown here is derived from an EMBL/GenBank/DDBJ whole genome shotgun (WGS) entry which is preliminary data.</text>
</comment>
<dbReference type="NCBIfam" id="NF045672">
    <property type="entry name" value="MCP_gp7_epsi_15"/>
    <property type="match status" value="1"/>
</dbReference>
<protein>
    <submittedName>
        <fullName evidence="1">Uncharacterized protein</fullName>
    </submittedName>
</protein>
<evidence type="ECO:0000313" key="1">
    <source>
        <dbReference type="EMBL" id="KKL78646.1"/>
    </source>
</evidence>
<accession>A0A0F9FJH4</accession>
<organism evidence="1">
    <name type="scientific">marine sediment metagenome</name>
    <dbReference type="NCBI Taxonomy" id="412755"/>
    <lineage>
        <taxon>unclassified sequences</taxon>
        <taxon>metagenomes</taxon>
        <taxon>ecological metagenomes</taxon>
    </lineage>
</organism>
<dbReference type="EMBL" id="LAZR01023391">
    <property type="protein sequence ID" value="KKL78646.1"/>
    <property type="molecule type" value="Genomic_DNA"/>
</dbReference>
<dbReference type="AlphaFoldDB" id="A0A0F9FJH4"/>
<reference evidence="1" key="1">
    <citation type="journal article" date="2015" name="Nature">
        <title>Complex archaea that bridge the gap between prokaryotes and eukaryotes.</title>
        <authorList>
            <person name="Spang A."/>
            <person name="Saw J.H."/>
            <person name="Jorgensen S.L."/>
            <person name="Zaremba-Niedzwiedzka K."/>
            <person name="Martijn J."/>
            <person name="Lind A.E."/>
            <person name="van Eijk R."/>
            <person name="Schleper C."/>
            <person name="Guy L."/>
            <person name="Ettema T.J."/>
        </authorList>
    </citation>
    <scope>NUCLEOTIDE SEQUENCE</scope>
</reference>
<proteinExistence type="predicted"/>
<name>A0A0F9FJH4_9ZZZZ</name>
<dbReference type="InterPro" id="IPR048813">
    <property type="entry name" value="GP7-like"/>
</dbReference>
<sequence>MATRALGTNLTLAEMVRREDPDGTMADIVDVLSQINSIVMDATWIECNDGSSHQHTRSVTEPTGAERMFGQGVVREAGVTEVVNEPTTLLAGFSEPDADLMRQSPLGENMARMQEDTFFLNGLTKTFVSRIFDGNRATSPLQIQGINNRSDYNALSSAYVFDNTDGNASATANKTSIYIFQYGPKRVNMIFPRNMPNSSGVTPITMKNFGEQLVLDALNTNNNAKYPALQTWLQNVSRATPA</sequence>
<dbReference type="Pfam" id="PF20911">
    <property type="entry name" value="GP7"/>
    <property type="match status" value="1"/>
</dbReference>